<dbReference type="Pfam" id="PF00172">
    <property type="entry name" value="Zn_clus"/>
    <property type="match status" value="1"/>
</dbReference>
<gene>
    <name evidence="6" type="ORF">ASPWEDRAFT_47002</name>
</gene>
<dbReference type="PANTHER" id="PTHR47784:SF10">
    <property type="entry name" value="TRANSCRIPTION FACTOR, PUTATIVE (AFU_ORTHOLOGUE AFUA_6G14150)-RELATED"/>
    <property type="match status" value="1"/>
</dbReference>
<dbReference type="STRING" id="1073089.A0A1L9RZ00"/>
<keyword evidence="4" id="KW-0539">Nucleus</keyword>
<dbReference type="PROSITE" id="PS00463">
    <property type="entry name" value="ZN2_CY6_FUNGAL_1"/>
    <property type="match status" value="1"/>
</dbReference>
<dbReference type="VEuPathDB" id="FungiDB:ASPWEDRAFT_47002"/>
<dbReference type="InterPro" id="IPR053157">
    <property type="entry name" value="Sterol_Uptake_Regulator"/>
</dbReference>
<dbReference type="Proteomes" id="UP000184383">
    <property type="component" value="Unassembled WGS sequence"/>
</dbReference>
<evidence type="ECO:0000256" key="1">
    <source>
        <dbReference type="ARBA" id="ARBA00023015"/>
    </source>
</evidence>
<reference evidence="7" key="1">
    <citation type="journal article" date="2017" name="Genome Biol.">
        <title>Comparative genomics reveals high biological diversity and specific adaptations in the industrially and medically important fungal genus Aspergillus.</title>
        <authorList>
            <person name="de Vries R.P."/>
            <person name="Riley R."/>
            <person name="Wiebenga A."/>
            <person name="Aguilar-Osorio G."/>
            <person name="Amillis S."/>
            <person name="Uchima C.A."/>
            <person name="Anderluh G."/>
            <person name="Asadollahi M."/>
            <person name="Askin M."/>
            <person name="Barry K."/>
            <person name="Battaglia E."/>
            <person name="Bayram O."/>
            <person name="Benocci T."/>
            <person name="Braus-Stromeyer S.A."/>
            <person name="Caldana C."/>
            <person name="Canovas D."/>
            <person name="Cerqueira G.C."/>
            <person name="Chen F."/>
            <person name="Chen W."/>
            <person name="Choi C."/>
            <person name="Clum A."/>
            <person name="Dos Santos R.A."/>
            <person name="Damasio A.R."/>
            <person name="Diallinas G."/>
            <person name="Emri T."/>
            <person name="Fekete E."/>
            <person name="Flipphi M."/>
            <person name="Freyberg S."/>
            <person name="Gallo A."/>
            <person name="Gournas C."/>
            <person name="Habgood R."/>
            <person name="Hainaut M."/>
            <person name="Harispe M.L."/>
            <person name="Henrissat B."/>
            <person name="Hilden K.S."/>
            <person name="Hope R."/>
            <person name="Hossain A."/>
            <person name="Karabika E."/>
            <person name="Karaffa L."/>
            <person name="Karanyi Z."/>
            <person name="Krasevec N."/>
            <person name="Kuo A."/>
            <person name="Kusch H."/>
            <person name="LaButti K."/>
            <person name="Lagendijk E.L."/>
            <person name="Lapidus A."/>
            <person name="Levasseur A."/>
            <person name="Lindquist E."/>
            <person name="Lipzen A."/>
            <person name="Logrieco A.F."/>
            <person name="MacCabe A."/>
            <person name="Maekelae M.R."/>
            <person name="Malavazi I."/>
            <person name="Melin P."/>
            <person name="Meyer V."/>
            <person name="Mielnichuk N."/>
            <person name="Miskei M."/>
            <person name="Molnar A.P."/>
            <person name="Mule G."/>
            <person name="Ngan C.Y."/>
            <person name="Orejas M."/>
            <person name="Orosz E."/>
            <person name="Ouedraogo J.P."/>
            <person name="Overkamp K.M."/>
            <person name="Park H.-S."/>
            <person name="Perrone G."/>
            <person name="Piumi F."/>
            <person name="Punt P.J."/>
            <person name="Ram A.F."/>
            <person name="Ramon A."/>
            <person name="Rauscher S."/>
            <person name="Record E."/>
            <person name="Riano-Pachon D.M."/>
            <person name="Robert V."/>
            <person name="Roehrig J."/>
            <person name="Ruller R."/>
            <person name="Salamov A."/>
            <person name="Salih N.S."/>
            <person name="Samson R.A."/>
            <person name="Sandor E."/>
            <person name="Sanguinetti M."/>
            <person name="Schuetze T."/>
            <person name="Sepcic K."/>
            <person name="Shelest E."/>
            <person name="Sherlock G."/>
            <person name="Sophianopoulou V."/>
            <person name="Squina F.M."/>
            <person name="Sun H."/>
            <person name="Susca A."/>
            <person name="Todd R.B."/>
            <person name="Tsang A."/>
            <person name="Unkles S.E."/>
            <person name="van de Wiele N."/>
            <person name="van Rossen-Uffink D."/>
            <person name="Oliveira J.V."/>
            <person name="Vesth T.C."/>
            <person name="Visser J."/>
            <person name="Yu J.-H."/>
            <person name="Zhou M."/>
            <person name="Andersen M.R."/>
            <person name="Archer D.B."/>
            <person name="Baker S.E."/>
            <person name="Benoit I."/>
            <person name="Brakhage A.A."/>
            <person name="Braus G.H."/>
            <person name="Fischer R."/>
            <person name="Frisvad J.C."/>
            <person name="Goldman G.H."/>
            <person name="Houbraken J."/>
            <person name="Oakley B."/>
            <person name="Pocsi I."/>
            <person name="Scazzocchio C."/>
            <person name="Seiboth B."/>
            <person name="vanKuyk P.A."/>
            <person name="Wortman J."/>
            <person name="Dyer P.S."/>
            <person name="Grigoriev I.V."/>
        </authorList>
    </citation>
    <scope>NUCLEOTIDE SEQUENCE [LARGE SCALE GENOMIC DNA]</scope>
    <source>
        <strain evidence="7">DTO 134E9</strain>
    </source>
</reference>
<protein>
    <recommendedName>
        <fullName evidence="5">Zn(2)-C6 fungal-type domain-containing protein</fullName>
    </recommendedName>
</protein>
<dbReference type="GO" id="GO:0003677">
    <property type="term" value="F:DNA binding"/>
    <property type="evidence" value="ECO:0007669"/>
    <property type="project" value="UniProtKB-KW"/>
</dbReference>
<dbReference type="RefSeq" id="XP_040693743.1">
    <property type="nucleotide sequence ID" value="XM_040836886.1"/>
</dbReference>
<proteinExistence type="predicted"/>
<feature type="domain" description="Zn(2)-C6 fungal-type" evidence="5">
    <location>
        <begin position="13"/>
        <end position="43"/>
    </location>
</feature>
<dbReference type="EMBL" id="KV878209">
    <property type="protein sequence ID" value="OJJ40067.1"/>
    <property type="molecule type" value="Genomic_DNA"/>
</dbReference>
<dbReference type="GeneID" id="63752734"/>
<dbReference type="PANTHER" id="PTHR47784">
    <property type="entry name" value="STEROL UPTAKE CONTROL PROTEIN 2"/>
    <property type="match status" value="1"/>
</dbReference>
<keyword evidence="3" id="KW-0804">Transcription</keyword>
<evidence type="ECO:0000313" key="6">
    <source>
        <dbReference type="EMBL" id="OJJ40067.1"/>
    </source>
</evidence>
<dbReference type="CDD" id="cd00067">
    <property type="entry name" value="GAL4"/>
    <property type="match status" value="1"/>
</dbReference>
<dbReference type="Gene3D" id="4.10.240.10">
    <property type="entry name" value="Zn(2)-C6 fungal-type DNA-binding domain"/>
    <property type="match status" value="1"/>
</dbReference>
<dbReference type="PRINTS" id="PR00755">
    <property type="entry name" value="AFLATOXINBRP"/>
</dbReference>
<evidence type="ECO:0000256" key="3">
    <source>
        <dbReference type="ARBA" id="ARBA00023163"/>
    </source>
</evidence>
<evidence type="ECO:0000259" key="5">
    <source>
        <dbReference type="PROSITE" id="PS50048"/>
    </source>
</evidence>
<keyword evidence="7" id="KW-1185">Reference proteome</keyword>
<organism evidence="6 7">
    <name type="scientific">Aspergillus wentii DTO 134E9</name>
    <dbReference type="NCBI Taxonomy" id="1073089"/>
    <lineage>
        <taxon>Eukaryota</taxon>
        <taxon>Fungi</taxon>
        <taxon>Dikarya</taxon>
        <taxon>Ascomycota</taxon>
        <taxon>Pezizomycotina</taxon>
        <taxon>Eurotiomycetes</taxon>
        <taxon>Eurotiomycetidae</taxon>
        <taxon>Eurotiales</taxon>
        <taxon>Aspergillaceae</taxon>
        <taxon>Aspergillus</taxon>
        <taxon>Aspergillus subgen. Cremei</taxon>
    </lineage>
</organism>
<evidence type="ECO:0000256" key="2">
    <source>
        <dbReference type="ARBA" id="ARBA00023125"/>
    </source>
</evidence>
<evidence type="ECO:0000256" key="4">
    <source>
        <dbReference type="ARBA" id="ARBA00023242"/>
    </source>
</evidence>
<name>A0A1L9RZ00_ASPWE</name>
<dbReference type="PROSITE" id="PS50048">
    <property type="entry name" value="ZN2_CY6_FUNGAL_2"/>
    <property type="match status" value="1"/>
</dbReference>
<sequence>MPPRRAHTKSRNGCDRCKERRVKCDEQGPPCANCISRELQCTYLKTPKARSLGSASSESHSPVQLPGTHSETANHHLTVAQLSSPSKGFELRDLELMHKFSTETYRSLCNDSSDYHVWQIMMPRKALEYDFLLSGILALAALHMASAMEPAAALSYIDTALQYHNLAFSPFRKAIDNLTPLNCDAVFAHSLITTVIGIALPQLTAERDEGSSMTENIIVVFELLQGVSKILRISRPWLKTRFFPTRIDFWDEATLQVDSESGAAMDRLAVLNDDIFANADTEHHRINKDAISLLRRCFGRFSSPADAASVLAWLAAVDKVFVYRMRCREPFSLLILMHWGVLLGELHGQFWWAKNSGKALVSELLVALHPGDPRWDSSWRWPQQKLGF</sequence>
<keyword evidence="2" id="KW-0238">DNA-binding</keyword>
<dbReference type="SMART" id="SM00066">
    <property type="entry name" value="GAL4"/>
    <property type="match status" value="1"/>
</dbReference>
<dbReference type="AlphaFoldDB" id="A0A1L9RZ00"/>
<dbReference type="OrthoDB" id="5295362at2759"/>
<dbReference type="InterPro" id="IPR036864">
    <property type="entry name" value="Zn2-C6_fun-type_DNA-bd_sf"/>
</dbReference>
<dbReference type="GO" id="GO:0008270">
    <property type="term" value="F:zinc ion binding"/>
    <property type="evidence" value="ECO:0007669"/>
    <property type="project" value="InterPro"/>
</dbReference>
<dbReference type="SUPFAM" id="SSF57701">
    <property type="entry name" value="Zn2/Cys6 DNA-binding domain"/>
    <property type="match status" value="1"/>
</dbReference>
<evidence type="ECO:0000313" key="7">
    <source>
        <dbReference type="Proteomes" id="UP000184383"/>
    </source>
</evidence>
<dbReference type="InterPro" id="IPR001138">
    <property type="entry name" value="Zn2Cys6_DnaBD"/>
</dbReference>
<dbReference type="GO" id="GO:0001228">
    <property type="term" value="F:DNA-binding transcription activator activity, RNA polymerase II-specific"/>
    <property type="evidence" value="ECO:0007669"/>
    <property type="project" value="TreeGrafter"/>
</dbReference>
<keyword evidence="1" id="KW-0805">Transcription regulation</keyword>
<accession>A0A1L9RZ00</accession>